<gene>
    <name evidence="2" type="ORF">EGYM00163_LOCUS49439</name>
</gene>
<dbReference type="AlphaFoldDB" id="A0A7S4LLQ4"/>
<dbReference type="EMBL" id="HBJA01143744">
    <property type="protein sequence ID" value="CAE0838067.1"/>
    <property type="molecule type" value="Transcribed_RNA"/>
</dbReference>
<evidence type="ECO:0000256" key="1">
    <source>
        <dbReference type="SAM" id="MobiDB-lite"/>
    </source>
</evidence>
<accession>A0A7S4LLQ4</accession>
<organism evidence="2">
    <name type="scientific">Eutreptiella gymnastica</name>
    <dbReference type="NCBI Taxonomy" id="73025"/>
    <lineage>
        <taxon>Eukaryota</taxon>
        <taxon>Discoba</taxon>
        <taxon>Euglenozoa</taxon>
        <taxon>Euglenida</taxon>
        <taxon>Spirocuta</taxon>
        <taxon>Euglenophyceae</taxon>
        <taxon>Eutreptiales</taxon>
        <taxon>Eutreptiaceae</taxon>
        <taxon>Eutreptiella</taxon>
    </lineage>
</organism>
<feature type="region of interest" description="Disordered" evidence="1">
    <location>
        <begin position="1"/>
        <end position="26"/>
    </location>
</feature>
<evidence type="ECO:0000313" key="2">
    <source>
        <dbReference type="EMBL" id="CAE0838067.1"/>
    </source>
</evidence>
<feature type="region of interest" description="Disordered" evidence="1">
    <location>
        <begin position="69"/>
        <end position="94"/>
    </location>
</feature>
<sequence>MRAPVQHVEPRLRPPKPNVQESTGATDTVLTAEETLAGRPAARMDQGEGLGCRAAWPVALSAGRQNVLQSGARPLGGTDSQERAPASSFAAPVEHSTLTSASEIVEIVTLLC</sequence>
<name>A0A7S4LLQ4_9EUGL</name>
<proteinExistence type="predicted"/>
<protein>
    <submittedName>
        <fullName evidence="2">Uncharacterized protein</fullName>
    </submittedName>
</protein>
<reference evidence="2" key="1">
    <citation type="submission" date="2021-01" db="EMBL/GenBank/DDBJ databases">
        <authorList>
            <person name="Corre E."/>
            <person name="Pelletier E."/>
            <person name="Niang G."/>
            <person name="Scheremetjew M."/>
            <person name="Finn R."/>
            <person name="Kale V."/>
            <person name="Holt S."/>
            <person name="Cochrane G."/>
            <person name="Meng A."/>
            <person name="Brown T."/>
            <person name="Cohen L."/>
        </authorList>
    </citation>
    <scope>NUCLEOTIDE SEQUENCE</scope>
    <source>
        <strain evidence="2">CCMP1594</strain>
    </source>
</reference>